<evidence type="ECO:0000256" key="1">
    <source>
        <dbReference type="ARBA" id="ARBA00004496"/>
    </source>
</evidence>
<dbReference type="EMBL" id="LSRX01001286">
    <property type="protein sequence ID" value="OLP81363.1"/>
    <property type="molecule type" value="Genomic_DNA"/>
</dbReference>
<reference evidence="7 8" key="1">
    <citation type="submission" date="2016-02" db="EMBL/GenBank/DDBJ databases">
        <title>Genome analysis of coral dinoflagellate symbionts highlights evolutionary adaptations to a symbiotic lifestyle.</title>
        <authorList>
            <person name="Aranda M."/>
            <person name="Li Y."/>
            <person name="Liew Y.J."/>
            <person name="Baumgarten S."/>
            <person name="Simakov O."/>
            <person name="Wilson M."/>
            <person name="Piel J."/>
            <person name="Ashoor H."/>
            <person name="Bougouffa S."/>
            <person name="Bajic V.B."/>
            <person name="Ryu T."/>
            <person name="Ravasi T."/>
            <person name="Bayer T."/>
            <person name="Micklem G."/>
            <person name="Kim H."/>
            <person name="Bhak J."/>
            <person name="Lajeunesse T.C."/>
            <person name="Voolstra C.R."/>
        </authorList>
    </citation>
    <scope>NUCLEOTIDE SEQUENCE [LARGE SCALE GENOMIC DNA]</scope>
    <source>
        <strain evidence="7 8">CCMP2467</strain>
    </source>
</reference>
<proteinExistence type="predicted"/>
<dbReference type="InterPro" id="IPR051185">
    <property type="entry name" value="ASPM"/>
</dbReference>
<protein>
    <submittedName>
        <fullName evidence="7">Abnormal spindle-like microcephaly-associated protein-like</fullName>
    </submittedName>
</protein>
<gene>
    <name evidence="7" type="primary">ASPM</name>
    <name evidence="7" type="ORF">AK812_SmicGene38107</name>
</gene>
<feature type="compositionally biased region" description="Low complexity" evidence="6">
    <location>
        <begin position="888"/>
        <end position="903"/>
    </location>
</feature>
<evidence type="ECO:0000256" key="5">
    <source>
        <dbReference type="SAM" id="Coils"/>
    </source>
</evidence>
<feature type="compositionally biased region" description="Basic and acidic residues" evidence="6">
    <location>
        <begin position="949"/>
        <end position="958"/>
    </location>
</feature>
<feature type="region of interest" description="Disordered" evidence="6">
    <location>
        <begin position="90"/>
        <end position="145"/>
    </location>
</feature>
<organism evidence="7 8">
    <name type="scientific">Symbiodinium microadriaticum</name>
    <name type="common">Dinoflagellate</name>
    <name type="synonym">Zooxanthella microadriatica</name>
    <dbReference type="NCBI Taxonomy" id="2951"/>
    <lineage>
        <taxon>Eukaryota</taxon>
        <taxon>Sar</taxon>
        <taxon>Alveolata</taxon>
        <taxon>Dinophyceae</taxon>
        <taxon>Suessiales</taxon>
        <taxon>Symbiodiniaceae</taxon>
        <taxon>Symbiodinium</taxon>
    </lineage>
</organism>
<feature type="region of interest" description="Disordered" evidence="6">
    <location>
        <begin position="925"/>
        <end position="1000"/>
    </location>
</feature>
<dbReference type="GO" id="GO:0051295">
    <property type="term" value="P:establishment of meiotic spindle localization"/>
    <property type="evidence" value="ECO:0007669"/>
    <property type="project" value="TreeGrafter"/>
</dbReference>
<feature type="region of interest" description="Disordered" evidence="6">
    <location>
        <begin position="711"/>
        <end position="801"/>
    </location>
</feature>
<feature type="region of interest" description="Disordered" evidence="6">
    <location>
        <begin position="1011"/>
        <end position="1030"/>
    </location>
</feature>
<feature type="compositionally biased region" description="Basic residues" evidence="6">
    <location>
        <begin position="976"/>
        <end position="985"/>
    </location>
</feature>
<feature type="compositionally biased region" description="Basic and acidic residues" evidence="6">
    <location>
        <begin position="679"/>
        <end position="692"/>
    </location>
</feature>
<keyword evidence="8" id="KW-1185">Reference proteome</keyword>
<dbReference type="OrthoDB" id="252964at2759"/>
<dbReference type="PROSITE" id="PS50096">
    <property type="entry name" value="IQ"/>
    <property type="match status" value="14"/>
</dbReference>
<keyword evidence="5" id="KW-0175">Coiled coil</keyword>
<dbReference type="GO" id="GO:0000922">
    <property type="term" value="C:spindle pole"/>
    <property type="evidence" value="ECO:0007669"/>
    <property type="project" value="TreeGrafter"/>
</dbReference>
<feature type="region of interest" description="Disordered" evidence="6">
    <location>
        <begin position="629"/>
        <end position="666"/>
    </location>
</feature>
<feature type="compositionally biased region" description="Basic and acidic residues" evidence="6">
    <location>
        <begin position="772"/>
        <end position="782"/>
    </location>
</feature>
<dbReference type="AlphaFoldDB" id="A0A1Q9CEI8"/>
<keyword evidence="2" id="KW-0963">Cytoplasm</keyword>
<feature type="compositionally biased region" description="Low complexity" evidence="6">
    <location>
        <begin position="959"/>
        <end position="968"/>
    </location>
</feature>
<feature type="region of interest" description="Disordered" evidence="6">
    <location>
        <begin position="280"/>
        <end position="304"/>
    </location>
</feature>
<feature type="region of interest" description="Disordered" evidence="6">
    <location>
        <begin position="224"/>
        <end position="255"/>
    </location>
</feature>
<evidence type="ECO:0000256" key="2">
    <source>
        <dbReference type="ARBA" id="ARBA00022490"/>
    </source>
</evidence>
<feature type="compositionally biased region" description="Basic and acidic residues" evidence="6">
    <location>
        <begin position="280"/>
        <end position="289"/>
    </location>
</feature>
<evidence type="ECO:0000256" key="4">
    <source>
        <dbReference type="ARBA" id="ARBA00022860"/>
    </source>
</evidence>
<dbReference type="PANTHER" id="PTHR22706">
    <property type="entry name" value="ASSEMBLY FACTOR FOR SPINDLE MICROTUBULES"/>
    <property type="match status" value="1"/>
</dbReference>
<feature type="compositionally biased region" description="Basic and acidic residues" evidence="6">
    <location>
        <begin position="925"/>
        <end position="938"/>
    </location>
</feature>
<feature type="coiled-coil region" evidence="5">
    <location>
        <begin position="542"/>
        <end position="569"/>
    </location>
</feature>
<comment type="caution">
    <text evidence="7">The sequence shown here is derived from an EMBL/GenBank/DDBJ whole genome shotgun (WGS) entry which is preliminary data.</text>
</comment>
<accession>A0A1Q9CEI8</accession>
<evidence type="ECO:0000256" key="3">
    <source>
        <dbReference type="ARBA" id="ARBA00022737"/>
    </source>
</evidence>
<sequence length="1030" mass="115119">MLRDPSFVAPGGCDGCATPTMQVQATAEALLSLGSGLVTWARGLSHEQQRDLCSLVLDCCRPAAFADKVEAFLASLERLRWTELSAFPAPSPDLDLGPAGQEPAESFEEKQRLKAELQKEVRREEEKEEEAYSKNTDKKQLQYNRDVRPGPAAILARMAEDASLRQLEELLVDSLRDDISEPPRHQQDEGRQSNLATSGFLQPALALPEASAAVQFEAESVGLQLDEVSPDSVRTEDTQSFASESRPCVDDASREEAATRIQAKRIGWFDYQDFDQYQHRENKSSRDNRPSIADGPLEAAPLREAGQKYFNVPGDLLERKRSAEQPPEDSPERRRLWGCLIEIVEERPDDTMEIMTTLLAAVATTLASAFRGRQARRGFAALRRRREEETKASIKVQAAFRGKACSRKLERQRVEGKKTELVQAATKAQAVFRGKRTRRQLAEEKQKREEAATKIQAIRRGNVERKQVAAEKKEQEEAATKVQAIYRGNAARKQLAAEKQQREEAATKIQAIRRGNVERKQVAAEKKEQEEAAAKVQAIYRGNAARKQLAEEKQQREEAATKIQAIRRGKVERKQVAAEKKEQQEAATKVQAIYRGNAARKQLAEKQQREEAATKIQAIRRGNVERKQLAAEKKEQQEAATKVQAIQRGNAARKQLAEEKQKREEAATKIQAIQRGRAARKDRAEKKGAFRIPTSRDAKVAAVPAVSSIDNGVESDEREKEKAATKIQALQRGRAVRKDAAGKREAAFRIPASTDSRKDDTRPEPTPAASKDATEQQREEAAAKIQAVQRGRALRKGAADKNAADVLTIQAKEEAAAAHAEAEAAKAATQAAAQRRLEAEAELQAAAQRRAETEAACAEIKEKVAAEESRIAAAASARSEEEAELRRLQQQSEEMEQAAQRAAAQREELKARQRRAEELLAECREERCSATDQSRDRAGSTAEPTAAQEELRTEELEAKVQQARQAKQALREIVKSRQRKRRQRRPGPELSKPWKAKSRDLFRTRCLNHRHLELSKKQEAGKRLGFQNPQ</sequence>
<keyword evidence="4" id="KW-0112">Calmodulin-binding</keyword>
<feature type="compositionally biased region" description="Basic and acidic residues" evidence="6">
    <location>
        <begin position="107"/>
        <end position="145"/>
    </location>
</feature>
<dbReference type="GO" id="GO:0000278">
    <property type="term" value="P:mitotic cell cycle"/>
    <property type="evidence" value="ECO:0007669"/>
    <property type="project" value="TreeGrafter"/>
</dbReference>
<feature type="compositionally biased region" description="Basic and acidic residues" evidence="6">
    <location>
        <begin position="715"/>
        <end position="724"/>
    </location>
</feature>
<feature type="compositionally biased region" description="Basic and acidic residues" evidence="6">
    <location>
        <begin position="736"/>
        <end position="747"/>
    </location>
</feature>
<feature type="compositionally biased region" description="Basic and acidic residues" evidence="6">
    <location>
        <begin position="1011"/>
        <end position="1022"/>
    </location>
</feature>
<keyword evidence="3" id="KW-0677">Repeat</keyword>
<name>A0A1Q9CEI8_SYMMI</name>
<dbReference type="Pfam" id="PF00612">
    <property type="entry name" value="IQ"/>
    <property type="match status" value="6"/>
</dbReference>
<evidence type="ECO:0000313" key="8">
    <source>
        <dbReference type="Proteomes" id="UP000186817"/>
    </source>
</evidence>
<comment type="subcellular location">
    <subcellularLocation>
        <location evidence="1">Cytoplasm</location>
    </subcellularLocation>
</comment>
<dbReference type="InterPro" id="IPR000048">
    <property type="entry name" value="IQ_motif_EF-hand-BS"/>
</dbReference>
<evidence type="ECO:0000313" key="7">
    <source>
        <dbReference type="EMBL" id="OLP81363.1"/>
    </source>
</evidence>
<dbReference type="GO" id="GO:0007051">
    <property type="term" value="P:spindle organization"/>
    <property type="evidence" value="ECO:0007669"/>
    <property type="project" value="TreeGrafter"/>
</dbReference>
<dbReference type="Gene3D" id="1.20.5.190">
    <property type="match status" value="6"/>
</dbReference>
<evidence type="ECO:0000256" key="6">
    <source>
        <dbReference type="SAM" id="MobiDB-lite"/>
    </source>
</evidence>
<dbReference type="GO" id="GO:0005737">
    <property type="term" value="C:cytoplasm"/>
    <property type="evidence" value="ECO:0007669"/>
    <property type="project" value="UniProtKB-SubCell"/>
</dbReference>
<feature type="region of interest" description="Disordered" evidence="6">
    <location>
        <begin position="875"/>
        <end position="909"/>
    </location>
</feature>
<feature type="compositionally biased region" description="Basic and acidic residues" evidence="6">
    <location>
        <begin position="878"/>
        <end position="887"/>
    </location>
</feature>
<feature type="compositionally biased region" description="Basic and acidic residues" evidence="6">
    <location>
        <begin position="655"/>
        <end position="666"/>
    </location>
</feature>
<feature type="region of interest" description="Disordered" evidence="6">
    <location>
        <begin position="673"/>
        <end position="692"/>
    </location>
</feature>
<dbReference type="GO" id="GO:0005516">
    <property type="term" value="F:calmodulin binding"/>
    <property type="evidence" value="ECO:0007669"/>
    <property type="project" value="UniProtKB-KW"/>
</dbReference>
<dbReference type="PANTHER" id="PTHR22706:SF1">
    <property type="entry name" value="ASSEMBLY FACTOR FOR SPINDLE MICROTUBULES"/>
    <property type="match status" value="1"/>
</dbReference>
<dbReference type="Proteomes" id="UP000186817">
    <property type="component" value="Unassembled WGS sequence"/>
</dbReference>
<dbReference type="SMART" id="SM00015">
    <property type="entry name" value="IQ"/>
    <property type="match status" value="14"/>
</dbReference>